<reference evidence="1 2" key="1">
    <citation type="submission" date="2009-10" db="EMBL/GenBank/DDBJ databases">
        <authorList>
            <person name="Weinstock G."/>
            <person name="Sodergren E."/>
            <person name="Clifton S."/>
            <person name="Fulton L."/>
            <person name="Fulton B."/>
            <person name="Courtney L."/>
            <person name="Fronick C."/>
            <person name="Harrison M."/>
            <person name="Strong C."/>
            <person name="Farmer C."/>
            <person name="Delahaunty K."/>
            <person name="Markovic C."/>
            <person name="Hall O."/>
            <person name="Minx P."/>
            <person name="Tomlinson C."/>
            <person name="Mitreva M."/>
            <person name="Nelson J."/>
            <person name="Hou S."/>
            <person name="Wollam A."/>
            <person name="Pepin K.H."/>
            <person name="Johnson M."/>
            <person name="Bhonagiri V."/>
            <person name="Nash W.E."/>
            <person name="Warren W."/>
            <person name="Chinwalla A."/>
            <person name="Mardis E.R."/>
            <person name="Wilson R.K."/>
        </authorList>
    </citation>
    <scope>NUCLEOTIDE SEQUENCE [LARGE SCALE GENOMIC DNA]</scope>
    <source>
        <strain evidence="1 2">F0309</strain>
    </source>
</reference>
<accession>D4U2D3</accession>
<evidence type="ECO:0000313" key="1">
    <source>
        <dbReference type="EMBL" id="EFF78707.1"/>
    </source>
</evidence>
<name>D4U2D3_9ACTO</name>
<protein>
    <submittedName>
        <fullName evidence="1">Uncharacterized protein</fullName>
    </submittedName>
</protein>
<proteinExistence type="predicted"/>
<dbReference type="EMBL" id="ACYT02000094">
    <property type="protein sequence ID" value="EFF78707.1"/>
    <property type="molecule type" value="Genomic_DNA"/>
</dbReference>
<gene>
    <name evidence="1" type="ORF">HMPREF0970_02389</name>
</gene>
<dbReference type="Proteomes" id="UP000003150">
    <property type="component" value="Unassembled WGS sequence"/>
</dbReference>
<dbReference type="AlphaFoldDB" id="D4U2D3"/>
<comment type="caution">
    <text evidence="1">The sequence shown here is derived from an EMBL/GenBank/DDBJ whole genome shotgun (WGS) entry which is preliminary data.</text>
</comment>
<dbReference type="HOGENOM" id="CLU_2986199_0_0_11"/>
<organism evidence="1 2">
    <name type="scientific">Schaalia odontolytica F0309</name>
    <dbReference type="NCBI Taxonomy" id="649742"/>
    <lineage>
        <taxon>Bacteria</taxon>
        <taxon>Bacillati</taxon>
        <taxon>Actinomycetota</taxon>
        <taxon>Actinomycetes</taxon>
        <taxon>Actinomycetales</taxon>
        <taxon>Actinomycetaceae</taxon>
        <taxon>Schaalia</taxon>
    </lineage>
</organism>
<sequence length="57" mass="6642">MPISRLSRSQRVGSHLSRDKVRPTLPLQWYTREKTRPARQKPLILGFLSALGEFFAF</sequence>
<evidence type="ECO:0000313" key="2">
    <source>
        <dbReference type="Proteomes" id="UP000003150"/>
    </source>
</evidence>